<proteinExistence type="inferred from homology"/>
<dbReference type="InterPro" id="IPR010131">
    <property type="entry name" value="MdtP/NodT-like"/>
</dbReference>
<evidence type="ECO:0000256" key="2">
    <source>
        <dbReference type="SAM" id="MobiDB-lite"/>
    </source>
</evidence>
<comment type="similarity">
    <text evidence="1">Belongs to the outer membrane factor (OMF) (TC 1.B.17) family.</text>
</comment>
<evidence type="ECO:0000256" key="1">
    <source>
        <dbReference type="ARBA" id="ARBA00007613"/>
    </source>
</evidence>
<dbReference type="Pfam" id="PF02321">
    <property type="entry name" value="OEP"/>
    <property type="match status" value="1"/>
</dbReference>
<dbReference type="Gene3D" id="1.20.1600.10">
    <property type="entry name" value="Outer membrane efflux proteins (OEP)"/>
    <property type="match status" value="1"/>
</dbReference>
<dbReference type="InterPro" id="IPR003423">
    <property type="entry name" value="OMP_efflux"/>
</dbReference>
<dbReference type="SUPFAM" id="SSF56954">
    <property type="entry name" value="Outer membrane efflux proteins (OEP)"/>
    <property type="match status" value="1"/>
</dbReference>
<dbReference type="Proteomes" id="UP001156903">
    <property type="component" value="Unassembled WGS sequence"/>
</dbReference>
<evidence type="ECO:0008006" key="5">
    <source>
        <dbReference type="Google" id="ProtNLM"/>
    </source>
</evidence>
<reference evidence="4" key="1">
    <citation type="journal article" date="2019" name="Int. J. Syst. Evol. Microbiol.">
        <title>The Global Catalogue of Microorganisms (GCM) 10K type strain sequencing project: providing services to taxonomists for standard genome sequencing and annotation.</title>
        <authorList>
            <consortium name="The Broad Institute Genomics Platform"/>
            <consortium name="The Broad Institute Genome Sequencing Center for Infectious Disease"/>
            <person name="Wu L."/>
            <person name="Ma J."/>
        </authorList>
    </citation>
    <scope>NUCLEOTIDE SEQUENCE [LARGE SCALE GENOMIC DNA]</scope>
    <source>
        <strain evidence="4">NBRC 109341</strain>
    </source>
</reference>
<protein>
    <recommendedName>
        <fullName evidence="5">TolC family protein</fullName>
    </recommendedName>
</protein>
<evidence type="ECO:0000313" key="3">
    <source>
        <dbReference type="EMBL" id="GLS13391.1"/>
    </source>
</evidence>
<gene>
    <name evidence="3" type="ORF">GCM10007935_08200</name>
</gene>
<name>A0ABQ6BZ49_9BURK</name>
<dbReference type="PANTHER" id="PTHR30203">
    <property type="entry name" value="OUTER MEMBRANE CATION EFFLUX PROTEIN"/>
    <property type="match status" value="1"/>
</dbReference>
<organism evidence="3 4">
    <name type="scientific">Hydrogenophaga electricum</name>
    <dbReference type="NCBI Taxonomy" id="1230953"/>
    <lineage>
        <taxon>Bacteria</taxon>
        <taxon>Pseudomonadati</taxon>
        <taxon>Pseudomonadota</taxon>
        <taxon>Betaproteobacteria</taxon>
        <taxon>Burkholderiales</taxon>
        <taxon>Comamonadaceae</taxon>
        <taxon>Hydrogenophaga</taxon>
    </lineage>
</organism>
<dbReference type="PANTHER" id="PTHR30203:SF24">
    <property type="entry name" value="BLR4935 PROTEIN"/>
    <property type="match status" value="1"/>
</dbReference>
<feature type="compositionally biased region" description="Low complexity" evidence="2">
    <location>
        <begin position="239"/>
        <end position="253"/>
    </location>
</feature>
<accession>A0ABQ6BZ49</accession>
<sequence>MEPLSPASGGSVRARGRILTRHRTTITTAHIAVLIGLAMSSIAHAAEALSLPQAVQAALARSPALVAQDAAARSARDMAVAAGQRPDPVLRLSLDNVPLSGPDRFSTSRDFMTAKSVSLMQTLPSAAKRQARTARFEREAQTAEAGRVEQAATIGRETAMAWLERHALEQRLALLHEQLGEARLLVQASESAARSGSGSPADWIAARESVAQLQQTLLGVEAERQNARLTLTRWTGSTPDQPLAAPPDLASSPFGTGDVSERLTHHPELLRLSAQEAAMVAEAEVARQEREPDWSTELMLSLRGSGYPNMVSLAVSVPLPWDRPQRQDRELAARLAQVDGLRAEREERAREHQAEARRWEAGWRAGLAQLALIDAERLPLAEQRIQTTLAAYRGGRTPLSEVLAARRMALDLRMERIELQRSTASLWAQLAYLIPAEPAAAAKGVTP</sequence>
<dbReference type="RefSeq" id="WP_066159728.1">
    <property type="nucleotide sequence ID" value="NZ_BSPB01000004.1"/>
</dbReference>
<keyword evidence="4" id="KW-1185">Reference proteome</keyword>
<feature type="region of interest" description="Disordered" evidence="2">
    <location>
        <begin position="232"/>
        <end position="260"/>
    </location>
</feature>
<comment type="caution">
    <text evidence="3">The sequence shown here is derived from an EMBL/GenBank/DDBJ whole genome shotgun (WGS) entry which is preliminary data.</text>
</comment>
<evidence type="ECO:0000313" key="4">
    <source>
        <dbReference type="Proteomes" id="UP001156903"/>
    </source>
</evidence>
<dbReference type="EMBL" id="BSPB01000004">
    <property type="protein sequence ID" value="GLS13391.1"/>
    <property type="molecule type" value="Genomic_DNA"/>
</dbReference>